<comment type="similarity">
    <text evidence="1">Belongs to the UDP-glycosyltransferase family.</text>
</comment>
<evidence type="ECO:0000313" key="3">
    <source>
        <dbReference type="Proteomes" id="UP001515500"/>
    </source>
</evidence>
<dbReference type="Proteomes" id="UP001515500">
    <property type="component" value="Chromosome 10"/>
</dbReference>
<reference evidence="4" key="1">
    <citation type="submission" date="2025-08" db="UniProtKB">
        <authorList>
            <consortium name="RefSeq"/>
        </authorList>
    </citation>
    <scope>IDENTIFICATION</scope>
</reference>
<dbReference type="Gene3D" id="3.40.50.2000">
    <property type="entry name" value="Glycogen Phosphorylase B"/>
    <property type="match status" value="2"/>
</dbReference>
<accession>A0AB40C0H4</accession>
<evidence type="ECO:0000256" key="2">
    <source>
        <dbReference type="ARBA" id="ARBA00022676"/>
    </source>
</evidence>
<dbReference type="InterPro" id="IPR050481">
    <property type="entry name" value="UDP-glycosyltransf_plant"/>
</dbReference>
<sequence>MFKNLEIKPLKALETGQCFPDQPTLVVFTVGQLLTSEKEEEEEGKKHECIKWLDEQPVKLVVFLCYGSIGCFDEKVMKRIALGLERSGQKFLWALRTPPRENALIPSDVYLGEVLPEGFLESTREKGLV</sequence>
<keyword evidence="2" id="KW-0808">Transferase</keyword>
<dbReference type="PANTHER" id="PTHR48048">
    <property type="entry name" value="GLYCOSYLTRANSFERASE"/>
    <property type="match status" value="1"/>
</dbReference>
<keyword evidence="3" id="KW-1185">Reference proteome</keyword>
<proteinExistence type="inferred from homology"/>
<dbReference type="GO" id="GO:0035251">
    <property type="term" value="F:UDP-glucosyltransferase activity"/>
    <property type="evidence" value="ECO:0007669"/>
    <property type="project" value="InterPro"/>
</dbReference>
<protein>
    <submittedName>
        <fullName evidence="4">Anthocyanidin 5,3-O-glucosyltransferase-like</fullName>
    </submittedName>
</protein>
<dbReference type="AlphaFoldDB" id="A0AB40C0H4"/>
<dbReference type="GeneID" id="120270299"/>
<dbReference type="SUPFAM" id="SSF53756">
    <property type="entry name" value="UDP-Glycosyltransferase/glycogen phosphorylase"/>
    <property type="match status" value="1"/>
</dbReference>
<evidence type="ECO:0000313" key="4">
    <source>
        <dbReference type="RefSeq" id="XP_039133249.1"/>
    </source>
</evidence>
<dbReference type="RefSeq" id="XP_039133249.1">
    <property type="nucleotide sequence ID" value="XM_039277315.1"/>
</dbReference>
<dbReference type="PANTHER" id="PTHR48048:SF30">
    <property type="entry name" value="GLYCOSYLTRANSFERASE"/>
    <property type="match status" value="1"/>
</dbReference>
<keyword evidence="2" id="KW-0328">Glycosyltransferase</keyword>
<gene>
    <name evidence="4" type="primary">LOC120270299</name>
</gene>
<name>A0AB40C0H4_DIOCR</name>
<evidence type="ECO:0000256" key="1">
    <source>
        <dbReference type="ARBA" id="ARBA00009995"/>
    </source>
</evidence>
<organism evidence="3 4">
    <name type="scientific">Dioscorea cayennensis subsp. rotundata</name>
    <name type="common">White Guinea yam</name>
    <name type="synonym">Dioscorea rotundata</name>
    <dbReference type="NCBI Taxonomy" id="55577"/>
    <lineage>
        <taxon>Eukaryota</taxon>
        <taxon>Viridiplantae</taxon>
        <taxon>Streptophyta</taxon>
        <taxon>Embryophyta</taxon>
        <taxon>Tracheophyta</taxon>
        <taxon>Spermatophyta</taxon>
        <taxon>Magnoliopsida</taxon>
        <taxon>Liliopsida</taxon>
        <taxon>Dioscoreales</taxon>
        <taxon>Dioscoreaceae</taxon>
        <taxon>Dioscorea</taxon>
    </lineage>
</organism>